<proteinExistence type="predicted"/>
<gene>
    <name evidence="2" type="ORF">G6N73_26175</name>
</gene>
<dbReference type="PANTHER" id="PTHR42850:SF4">
    <property type="entry name" value="ZINC-DEPENDENT ENDOPOLYPHOSPHATASE"/>
    <property type="match status" value="1"/>
</dbReference>
<dbReference type="GO" id="GO:0016791">
    <property type="term" value="F:phosphatase activity"/>
    <property type="evidence" value="ECO:0007669"/>
    <property type="project" value="TreeGrafter"/>
</dbReference>
<dbReference type="GO" id="GO:0110154">
    <property type="term" value="P:RNA decapping"/>
    <property type="evidence" value="ECO:0007669"/>
    <property type="project" value="TreeGrafter"/>
</dbReference>
<comment type="caution">
    <text evidence="2">The sequence shown here is derived from an EMBL/GenBank/DDBJ whole genome shotgun (WGS) entry which is preliminary data.</text>
</comment>
<dbReference type="Pfam" id="PF00149">
    <property type="entry name" value="Metallophos"/>
    <property type="match status" value="1"/>
</dbReference>
<dbReference type="RefSeq" id="WP_165032905.1">
    <property type="nucleotide sequence ID" value="NZ_JAAKZF010000056.1"/>
</dbReference>
<keyword evidence="3" id="KW-1185">Reference proteome</keyword>
<dbReference type="Proteomes" id="UP001642900">
    <property type="component" value="Unassembled WGS sequence"/>
</dbReference>
<dbReference type="SUPFAM" id="SSF56300">
    <property type="entry name" value="Metallo-dependent phosphatases"/>
    <property type="match status" value="1"/>
</dbReference>
<dbReference type="AlphaFoldDB" id="A0A6G4WIY8"/>
<dbReference type="InterPro" id="IPR029052">
    <property type="entry name" value="Metallo-depent_PP-like"/>
</dbReference>
<dbReference type="PANTHER" id="PTHR42850">
    <property type="entry name" value="METALLOPHOSPHOESTERASE"/>
    <property type="match status" value="1"/>
</dbReference>
<evidence type="ECO:0000313" key="3">
    <source>
        <dbReference type="Proteomes" id="UP001642900"/>
    </source>
</evidence>
<organism evidence="2 3">
    <name type="scientific">Allomesorhizobium camelthorni</name>
    <dbReference type="NCBI Taxonomy" id="475069"/>
    <lineage>
        <taxon>Bacteria</taxon>
        <taxon>Pseudomonadati</taxon>
        <taxon>Pseudomonadota</taxon>
        <taxon>Alphaproteobacteria</taxon>
        <taxon>Hyphomicrobiales</taxon>
        <taxon>Phyllobacteriaceae</taxon>
        <taxon>Allomesorhizobium</taxon>
    </lineage>
</organism>
<name>A0A6G4WIY8_9HYPH</name>
<dbReference type="InterPro" id="IPR050126">
    <property type="entry name" value="Ap4A_hydrolase"/>
</dbReference>
<protein>
    <submittedName>
        <fullName evidence="2">Serine/threonine protein phosphatase</fullName>
    </submittedName>
</protein>
<feature type="domain" description="Calcineurin-like phosphoesterase" evidence="1">
    <location>
        <begin position="5"/>
        <end position="194"/>
    </location>
</feature>
<dbReference type="GO" id="GO:0008803">
    <property type="term" value="F:bis(5'-nucleosyl)-tetraphosphatase (symmetrical) activity"/>
    <property type="evidence" value="ECO:0007669"/>
    <property type="project" value="TreeGrafter"/>
</dbReference>
<sequence length="261" mass="29468">MPYTTYAIGDVHGRADLLEPLLAAISIEAETSGSDARVLFLGDIVDRGPASRQALNLVCDTLERWPKSQLIRGNHDAYFMDFMTAEVVDETRFTTWLLRLGGYDTLESYGLLAVDDIAEAAARFRAEFPRHVQALRNSLPIVADQRFAYVHAGIDPSRAMPDQDPNDLMMIRDRFLEYDSRLPHVFVHGHTPTKNHLPEFKRWRIGIDTRAYASGRLTCLAVSADERNLHLLFATLADGRVNITCERLARDRLPSLEDEVS</sequence>
<dbReference type="GO" id="GO:0005737">
    <property type="term" value="C:cytoplasm"/>
    <property type="evidence" value="ECO:0007669"/>
    <property type="project" value="TreeGrafter"/>
</dbReference>
<dbReference type="InterPro" id="IPR004843">
    <property type="entry name" value="Calcineurin-like_PHP"/>
</dbReference>
<accession>A0A6G4WIY8</accession>
<dbReference type="Gene3D" id="3.60.21.10">
    <property type="match status" value="1"/>
</dbReference>
<evidence type="ECO:0000259" key="1">
    <source>
        <dbReference type="Pfam" id="PF00149"/>
    </source>
</evidence>
<dbReference type="EMBL" id="JAAKZF010000056">
    <property type="protein sequence ID" value="NGO54569.1"/>
    <property type="molecule type" value="Genomic_DNA"/>
</dbReference>
<reference evidence="2 3" key="1">
    <citation type="submission" date="2020-02" db="EMBL/GenBank/DDBJ databases">
        <title>Genome sequence of strain CCNWXJ40-4.</title>
        <authorList>
            <person name="Gao J."/>
            <person name="Sun J."/>
        </authorList>
    </citation>
    <scope>NUCLEOTIDE SEQUENCE [LARGE SCALE GENOMIC DNA]</scope>
    <source>
        <strain evidence="2 3">CCNWXJ 40-4</strain>
    </source>
</reference>
<evidence type="ECO:0000313" key="2">
    <source>
        <dbReference type="EMBL" id="NGO54569.1"/>
    </source>
</evidence>